<reference evidence="8 9" key="1">
    <citation type="journal article" date="2025" name="Int. J. Syst. Evol. Microbiol.">
        <title>Desulfovibrio falkowii sp. nov., Porphyromonas miyakawae sp. nov., Mediterraneibacter flintii sp. nov. and Owariibacterium komagatae gen. nov., sp. nov., isolated from human faeces.</title>
        <authorList>
            <person name="Hamaguchi T."/>
            <person name="Ohara M."/>
            <person name="Hisatomi A."/>
            <person name="Sekiguchi K."/>
            <person name="Takeda J.I."/>
            <person name="Ueyama J."/>
            <person name="Ito M."/>
            <person name="Nishiwaki H."/>
            <person name="Ogi T."/>
            <person name="Hirayama M."/>
            <person name="Ohkuma M."/>
            <person name="Sakamoto M."/>
            <person name="Ohno K."/>
        </authorList>
    </citation>
    <scope>NUCLEOTIDE SEQUENCE [LARGE SCALE GENOMIC DNA]</scope>
    <source>
        <strain evidence="8 9">13CB11C</strain>
    </source>
</reference>
<evidence type="ECO:0000256" key="3">
    <source>
        <dbReference type="ARBA" id="ARBA00022603"/>
    </source>
</evidence>
<dbReference type="PIRSF" id="PIRSF015855">
    <property type="entry name" value="TypeIII_Mtase_mKpnI"/>
    <property type="match status" value="1"/>
</dbReference>
<comment type="catalytic activity">
    <reaction evidence="6">
        <text>a 2'-deoxyadenosine in DNA + S-adenosyl-L-methionine = an N(6)-methyl-2'-deoxyadenosine in DNA + S-adenosyl-L-homocysteine + H(+)</text>
        <dbReference type="Rhea" id="RHEA:15197"/>
        <dbReference type="Rhea" id="RHEA-COMP:12418"/>
        <dbReference type="Rhea" id="RHEA-COMP:12419"/>
        <dbReference type="ChEBI" id="CHEBI:15378"/>
        <dbReference type="ChEBI" id="CHEBI:57856"/>
        <dbReference type="ChEBI" id="CHEBI:59789"/>
        <dbReference type="ChEBI" id="CHEBI:90615"/>
        <dbReference type="ChEBI" id="CHEBI:90616"/>
        <dbReference type="EC" id="2.1.1.72"/>
    </reaction>
</comment>
<sequence length="714" mass="81014">MPESLHTASADGSALNLDALYRIAPSCFTEIEERVTDPATGEVRTELRRAVDFAALRSLLGNHVAEAGDERYAFTWPGKEAARREAATPVTDTLRPVPEESLNWEQTENLYIEGDNLTVLKLLQRGYMGKVKMIYIDPPYNTGNDFVYNDDFTADRHEYAIESGVQDELGFRYRKNSDSNGRFHSDWCSMIYPRLMVARTLLAEDGVIFISIDDNEVHNLRKICDEVFGAANFVAQFTRVTKKGGKSSESLAKNHDFVLLYAKQFEVANLVGVLHNDEGYSLKDEYFSERGFYKLNQTLDYDSLGYVPSLDYPITIDGETYYAGGDQELYFQRQHGQHGRADWGWRWSKELYTFGYENGFIVLKTGGQRPRIYTKTYQNVKIEKIGNTYKIVQINRTKPLSTLEFTENIYSNDNAKKGIDELMDRGVFEYTKPISLIKRMMNLIANKDALILDFFSGSATTAHAVMQLNAEDGGHRKYIMVQLPEETPEGSEARKAGYATIPAIAKERIRRAGKAILGKLSTESIKASAKFAKVALGDDVEKDVSLWEYIEDEETRTQAAKDLEEADNKIEALDTGFRVFRLDSTNHNDVYLHPSAYVQQDLHLFAENIKPDRTELDLLYGAMLAWGLSLSLPITEEKVDNCTIYTVDENGLVACFSPDVNEAVIRAMAACNPLRMLFRDSCFTEDTDKINLFEIVKQLLGWEQKEALRNIRVI</sequence>
<keyword evidence="4" id="KW-0808">Transferase</keyword>
<dbReference type="SUPFAM" id="SSF53335">
    <property type="entry name" value="S-adenosyl-L-methionine-dependent methyltransferases"/>
    <property type="match status" value="1"/>
</dbReference>
<dbReference type="EC" id="2.1.1.72" evidence="2"/>
<dbReference type="Gene3D" id="3.40.50.150">
    <property type="entry name" value="Vaccinia Virus protein VP39"/>
    <property type="match status" value="1"/>
</dbReference>
<evidence type="ECO:0000313" key="8">
    <source>
        <dbReference type="EMBL" id="GAB1251718.1"/>
    </source>
</evidence>
<evidence type="ECO:0000256" key="5">
    <source>
        <dbReference type="ARBA" id="ARBA00022691"/>
    </source>
</evidence>
<evidence type="ECO:0000256" key="1">
    <source>
        <dbReference type="ARBA" id="ARBA00006594"/>
    </source>
</evidence>
<dbReference type="PROSITE" id="PS00092">
    <property type="entry name" value="N6_MTASE"/>
    <property type="match status" value="1"/>
</dbReference>
<dbReference type="EMBL" id="BAAFSF010000001">
    <property type="protein sequence ID" value="GAB1251718.1"/>
    <property type="molecule type" value="Genomic_DNA"/>
</dbReference>
<dbReference type="InterPro" id="IPR002295">
    <property type="entry name" value="N4/N6-MTase_EcoPI_Mod-like"/>
</dbReference>
<evidence type="ECO:0000256" key="2">
    <source>
        <dbReference type="ARBA" id="ARBA00011900"/>
    </source>
</evidence>
<dbReference type="InterPro" id="IPR029063">
    <property type="entry name" value="SAM-dependent_MTases_sf"/>
</dbReference>
<accession>A0ABQ0E1Y9</accession>
<dbReference type="InterPro" id="IPR002052">
    <property type="entry name" value="DNA_methylase_N6_adenine_CS"/>
</dbReference>
<keyword evidence="3" id="KW-0489">Methyltransferase</keyword>
<comment type="caution">
    <text evidence="8">The sequence shown here is derived from an EMBL/GenBank/DDBJ whole genome shotgun (WGS) entry which is preliminary data.</text>
</comment>
<protein>
    <recommendedName>
        <fullName evidence="2">site-specific DNA-methyltransferase (adenine-specific)</fullName>
        <ecNumber evidence="2">2.1.1.72</ecNumber>
    </recommendedName>
</protein>
<evidence type="ECO:0000313" key="9">
    <source>
        <dbReference type="Proteomes" id="UP001628220"/>
    </source>
</evidence>
<evidence type="ECO:0000259" key="7">
    <source>
        <dbReference type="Pfam" id="PF01555"/>
    </source>
</evidence>
<feature type="domain" description="DNA methylase N-4/N-6" evidence="7">
    <location>
        <begin position="131"/>
        <end position="482"/>
    </location>
</feature>
<name>A0ABQ0E1Y9_9PORP</name>
<comment type="similarity">
    <text evidence="1">Belongs to the N(4)/N(6)-methyltransferase family.</text>
</comment>
<evidence type="ECO:0000256" key="6">
    <source>
        <dbReference type="ARBA" id="ARBA00047942"/>
    </source>
</evidence>
<keyword evidence="9" id="KW-1185">Reference proteome</keyword>
<dbReference type="PRINTS" id="PR00506">
    <property type="entry name" value="D21N6MTFRASE"/>
</dbReference>
<organism evidence="8 9">
    <name type="scientific">Porphyromonas miyakawae</name>
    <dbReference type="NCBI Taxonomy" id="3137470"/>
    <lineage>
        <taxon>Bacteria</taxon>
        <taxon>Pseudomonadati</taxon>
        <taxon>Bacteroidota</taxon>
        <taxon>Bacteroidia</taxon>
        <taxon>Bacteroidales</taxon>
        <taxon>Porphyromonadaceae</taxon>
        <taxon>Porphyromonas</taxon>
    </lineage>
</organism>
<dbReference type="Proteomes" id="UP001628220">
    <property type="component" value="Unassembled WGS sequence"/>
</dbReference>
<evidence type="ECO:0000256" key="4">
    <source>
        <dbReference type="ARBA" id="ARBA00022679"/>
    </source>
</evidence>
<dbReference type="Pfam" id="PF01555">
    <property type="entry name" value="N6_N4_Mtase"/>
    <property type="match status" value="1"/>
</dbReference>
<keyword evidence="5" id="KW-0949">S-adenosyl-L-methionine</keyword>
<dbReference type="InterPro" id="IPR002941">
    <property type="entry name" value="DNA_methylase_N4/N6"/>
</dbReference>
<proteinExistence type="inferred from homology"/>
<gene>
    <name evidence="8" type="ORF">Tsumi_08220</name>
</gene>